<evidence type="ECO:0000256" key="10">
    <source>
        <dbReference type="ARBA" id="ARBA00023268"/>
    </source>
</evidence>
<evidence type="ECO:0000256" key="7">
    <source>
        <dbReference type="ARBA" id="ARBA00022801"/>
    </source>
</evidence>
<evidence type="ECO:0000256" key="6">
    <source>
        <dbReference type="ARBA" id="ARBA00022741"/>
    </source>
</evidence>
<dbReference type="AlphaFoldDB" id="A0ABD3PN12"/>
<dbReference type="PANTHER" id="PTHR42945">
    <property type="entry name" value="HISTIDINE BIOSYNTHESIS BIFUNCTIONAL PROTEIN"/>
    <property type="match status" value="1"/>
</dbReference>
<keyword evidence="7" id="KW-0378">Hydrolase</keyword>
<evidence type="ECO:0000256" key="2">
    <source>
        <dbReference type="ARBA" id="ARBA00001460"/>
    </source>
</evidence>
<dbReference type="GO" id="GO:0004635">
    <property type="term" value="F:phosphoribosyl-AMP cyclohydrolase activity"/>
    <property type="evidence" value="ECO:0007669"/>
    <property type="project" value="UniProtKB-EC"/>
</dbReference>
<comment type="pathway">
    <text evidence="4">Amino-acid biosynthesis; L-histidine biosynthesis; L-histidine from 5-phospho-alpha-D-ribose 1-diphosphate: step 2/9.</text>
</comment>
<dbReference type="Gene3D" id="1.10.287.1080">
    <property type="entry name" value="MazG-like"/>
    <property type="match status" value="1"/>
</dbReference>
<gene>
    <name evidence="12" type="ORF">HJC23_012228</name>
</gene>
<evidence type="ECO:0000313" key="13">
    <source>
        <dbReference type="Proteomes" id="UP001516023"/>
    </source>
</evidence>
<dbReference type="Proteomes" id="UP001516023">
    <property type="component" value="Unassembled WGS sequence"/>
</dbReference>
<feature type="domain" description="Phosphoribosyl-AMP cyclohydrolase" evidence="11">
    <location>
        <begin position="295"/>
        <end position="370"/>
    </location>
</feature>
<comment type="catalytic activity">
    <reaction evidence="2">
        <text>1-(5-phospho-beta-D-ribosyl)-ATP + H2O = 1-(5-phospho-beta-D-ribosyl)-5'-AMP + diphosphate + H(+)</text>
        <dbReference type="Rhea" id="RHEA:22828"/>
        <dbReference type="ChEBI" id="CHEBI:15377"/>
        <dbReference type="ChEBI" id="CHEBI:15378"/>
        <dbReference type="ChEBI" id="CHEBI:33019"/>
        <dbReference type="ChEBI" id="CHEBI:59457"/>
        <dbReference type="ChEBI" id="CHEBI:73183"/>
        <dbReference type="EC" id="3.6.1.31"/>
    </reaction>
</comment>
<dbReference type="GO" id="GO:0005524">
    <property type="term" value="F:ATP binding"/>
    <property type="evidence" value="ECO:0007669"/>
    <property type="project" value="UniProtKB-KW"/>
</dbReference>
<accession>A0ABD3PN12</accession>
<dbReference type="NCBIfam" id="TIGR03188">
    <property type="entry name" value="histidine_hisI"/>
    <property type="match status" value="1"/>
</dbReference>
<evidence type="ECO:0000256" key="4">
    <source>
        <dbReference type="ARBA" id="ARBA00005204"/>
    </source>
</evidence>
<dbReference type="EMBL" id="JABMIG020000145">
    <property type="protein sequence ID" value="KAL3789139.1"/>
    <property type="molecule type" value="Genomic_DNA"/>
</dbReference>
<dbReference type="InterPro" id="IPR002496">
    <property type="entry name" value="PRib_AMP_CycHydrolase_dom"/>
</dbReference>
<dbReference type="InterPro" id="IPR038019">
    <property type="entry name" value="PRib_AMP_CycHydrolase_sf"/>
</dbReference>
<keyword evidence="13" id="KW-1185">Reference proteome</keyword>
<evidence type="ECO:0000256" key="3">
    <source>
        <dbReference type="ARBA" id="ARBA00005169"/>
    </source>
</evidence>
<evidence type="ECO:0000256" key="8">
    <source>
        <dbReference type="ARBA" id="ARBA00022840"/>
    </source>
</evidence>
<name>A0ABD3PN12_9STRA</name>
<dbReference type="InterPro" id="IPR008179">
    <property type="entry name" value="HisE"/>
</dbReference>
<evidence type="ECO:0000256" key="1">
    <source>
        <dbReference type="ARBA" id="ARBA00000024"/>
    </source>
</evidence>
<dbReference type="SUPFAM" id="SSF101386">
    <property type="entry name" value="all-alpha NTP pyrophosphatases"/>
    <property type="match status" value="1"/>
</dbReference>
<comment type="catalytic activity">
    <reaction evidence="1">
        <text>1-(5-phospho-beta-D-ribosyl)-5'-AMP + H2O = 1-(5-phospho-beta-D-ribosyl)-5-[(5-phospho-beta-D-ribosylamino)methylideneamino]imidazole-4-carboxamide</text>
        <dbReference type="Rhea" id="RHEA:20049"/>
        <dbReference type="ChEBI" id="CHEBI:15377"/>
        <dbReference type="ChEBI" id="CHEBI:58435"/>
        <dbReference type="ChEBI" id="CHEBI:59457"/>
        <dbReference type="EC" id="3.5.4.19"/>
    </reaction>
</comment>
<dbReference type="CDD" id="cd11546">
    <property type="entry name" value="NTP-PPase_His4"/>
    <property type="match status" value="1"/>
</dbReference>
<comment type="pathway">
    <text evidence="3">Amino-acid biosynthesis; L-histidine biosynthesis; L-histidine from 5-phospho-alpha-D-ribose 1-diphosphate: step 3/9.</text>
</comment>
<dbReference type="SUPFAM" id="SSF141734">
    <property type="entry name" value="HisI-like"/>
    <property type="match status" value="1"/>
</dbReference>
<protein>
    <recommendedName>
        <fullName evidence="11">Phosphoribosyl-AMP cyclohydrolase domain-containing protein</fullName>
    </recommendedName>
</protein>
<keyword evidence="9" id="KW-0368">Histidine biosynthesis</keyword>
<evidence type="ECO:0000313" key="12">
    <source>
        <dbReference type="EMBL" id="KAL3789139.1"/>
    </source>
</evidence>
<reference evidence="12 13" key="1">
    <citation type="journal article" date="2020" name="G3 (Bethesda)">
        <title>Improved Reference Genome for Cyclotella cryptica CCMP332, a Model for Cell Wall Morphogenesis, Salinity Adaptation, and Lipid Production in Diatoms (Bacillariophyta).</title>
        <authorList>
            <person name="Roberts W.R."/>
            <person name="Downey K.M."/>
            <person name="Ruck E.C."/>
            <person name="Traller J.C."/>
            <person name="Alverson A.J."/>
        </authorList>
    </citation>
    <scope>NUCLEOTIDE SEQUENCE [LARGE SCALE GENOMIC DNA]</scope>
    <source>
        <strain evidence="12 13">CCMP332</strain>
    </source>
</reference>
<dbReference type="GO" id="GO:0004636">
    <property type="term" value="F:phosphoribosyl-ATP diphosphatase activity"/>
    <property type="evidence" value="ECO:0007669"/>
    <property type="project" value="UniProtKB-EC"/>
</dbReference>
<dbReference type="Pfam" id="PF01503">
    <property type="entry name" value="PRA-PH"/>
    <property type="match status" value="1"/>
</dbReference>
<keyword evidence="8" id="KW-0067">ATP-binding</keyword>
<dbReference type="Pfam" id="PF01502">
    <property type="entry name" value="PRA-CH"/>
    <property type="match status" value="1"/>
</dbReference>
<organism evidence="12 13">
    <name type="scientific">Cyclotella cryptica</name>
    <dbReference type="NCBI Taxonomy" id="29204"/>
    <lineage>
        <taxon>Eukaryota</taxon>
        <taxon>Sar</taxon>
        <taxon>Stramenopiles</taxon>
        <taxon>Ochrophyta</taxon>
        <taxon>Bacillariophyta</taxon>
        <taxon>Coscinodiscophyceae</taxon>
        <taxon>Thalassiosirophycidae</taxon>
        <taxon>Stephanodiscales</taxon>
        <taxon>Stephanodiscaceae</taxon>
        <taxon>Cyclotella</taxon>
    </lineage>
</organism>
<evidence type="ECO:0000259" key="11">
    <source>
        <dbReference type="Pfam" id="PF01502"/>
    </source>
</evidence>
<dbReference type="GO" id="GO:0000105">
    <property type="term" value="P:L-histidine biosynthetic process"/>
    <property type="evidence" value="ECO:0007669"/>
    <property type="project" value="UniProtKB-KW"/>
</dbReference>
<keyword evidence="6" id="KW-0547">Nucleotide-binding</keyword>
<dbReference type="InterPro" id="IPR021130">
    <property type="entry name" value="PRib-ATP_PPHydrolase-like"/>
</dbReference>
<keyword evidence="5" id="KW-0028">Amino-acid biosynthesis</keyword>
<evidence type="ECO:0000256" key="5">
    <source>
        <dbReference type="ARBA" id="ARBA00022605"/>
    </source>
</evidence>
<sequence length="490" mass="53787">MACLPYPTFQLSPTATYDALSLPAVGRARIHPLSCPGAMLIPASPPDSHSDCAIDDPAVYYQNILGKCMLQCQTGEDGEENKKLRKKYMKQGVALASSFLSTFLGVDVSIVDVEVVLPLNDVVGSDGCLACCFLDAGCARIVLEVEEESLRQALEACDVCRLPRERIVLHFSSDSSFLSTFDGAREEICERAASVSVRMMTNDSNAMKTLADSITQDTKTKFVIQLSCNDGNDTSLYNAVRKFAKSIKEDQGHISLIDPTAQQLGYCYTECMKTDRTDGLYTTVVCTRSGEALGLVYSSKESIVAALQSGKGVYYSRSRNSLWRKGDTSGNHQTLHRIDVDCDGDALRFTVTQNGENTKAFCHLNTLTCWGEPRGLRHLEGVLQQRLVDAPAGSYTKRLFEDDVLLRDKLVEEAQELSEADSKHHVAEELADVLYFAMVRAVKAGVSIDDAVVELDRRARKVTRRQGDSKAFRIQAGNEILGKNKEGGSI</sequence>
<comment type="caution">
    <text evidence="12">The sequence shown here is derived from an EMBL/GenBank/DDBJ whole genome shotgun (WGS) entry which is preliminary data.</text>
</comment>
<evidence type="ECO:0000256" key="9">
    <source>
        <dbReference type="ARBA" id="ARBA00023102"/>
    </source>
</evidence>
<proteinExistence type="predicted"/>
<dbReference type="PANTHER" id="PTHR42945:SF1">
    <property type="entry name" value="HISTIDINE BIOSYNTHESIS BIFUNCTIONAL PROTEIN HIS7"/>
    <property type="match status" value="1"/>
</dbReference>
<dbReference type="Gene3D" id="3.10.20.810">
    <property type="entry name" value="Phosphoribosyl-AMP cyclohydrolase"/>
    <property type="match status" value="1"/>
</dbReference>
<keyword evidence="10" id="KW-0511">Multifunctional enzyme</keyword>